<dbReference type="EMBL" id="JAZHPM010000026">
    <property type="protein sequence ID" value="MEF2293164.1"/>
    <property type="molecule type" value="Genomic_DNA"/>
</dbReference>
<sequence length="42" mass="4932">MRGKINILFDEPYEFFIMQHPDYVVPINKNVEIKTVEHLVGG</sequence>
<evidence type="ECO:0000313" key="2">
    <source>
        <dbReference type="Proteomes" id="UP001356080"/>
    </source>
</evidence>
<keyword evidence="2" id="KW-1185">Reference proteome</keyword>
<accession>A0ABU7VHK9</accession>
<evidence type="ECO:0000313" key="1">
    <source>
        <dbReference type="EMBL" id="MEF2293164.1"/>
    </source>
</evidence>
<reference evidence="1 2" key="1">
    <citation type="submission" date="2024-01" db="EMBL/GenBank/DDBJ databases">
        <title>Survival strategy associated with biotechnological potential of Virgibacillus dokdonensis T4.6 isolated from salt-fermented shrimp paste.</title>
        <authorList>
            <person name="Doan T.V."/>
            <person name="Quach N.T."/>
            <person name="Phi Q.-T."/>
        </authorList>
    </citation>
    <scope>NUCLEOTIDE SEQUENCE [LARGE SCALE GENOMIC DNA]</scope>
    <source>
        <strain evidence="1 2">T4.6</strain>
    </source>
</reference>
<organism evidence="1 2">
    <name type="scientific">Virgibacillus dokdonensis</name>
    <dbReference type="NCBI Taxonomy" id="302167"/>
    <lineage>
        <taxon>Bacteria</taxon>
        <taxon>Bacillati</taxon>
        <taxon>Bacillota</taxon>
        <taxon>Bacilli</taxon>
        <taxon>Bacillales</taxon>
        <taxon>Bacillaceae</taxon>
        <taxon>Virgibacillus</taxon>
    </lineage>
</organism>
<gene>
    <name evidence="1" type="ORF">V2W34_14275</name>
</gene>
<dbReference type="RefSeq" id="WP_296362729.1">
    <property type="nucleotide sequence ID" value="NZ_JAZHPM010000026.1"/>
</dbReference>
<comment type="caution">
    <text evidence="1">The sequence shown here is derived from an EMBL/GenBank/DDBJ whole genome shotgun (WGS) entry which is preliminary data.</text>
</comment>
<name>A0ABU7VHK9_9BACI</name>
<protein>
    <submittedName>
        <fullName evidence="1">Uncharacterized protein</fullName>
    </submittedName>
</protein>
<proteinExistence type="predicted"/>
<dbReference type="Proteomes" id="UP001356080">
    <property type="component" value="Unassembled WGS sequence"/>
</dbReference>